<keyword evidence="2" id="KW-1185">Reference proteome</keyword>
<name>A0A8S1YSS2_PAROT</name>
<reference evidence="1" key="1">
    <citation type="submission" date="2021-01" db="EMBL/GenBank/DDBJ databases">
        <authorList>
            <consortium name="Genoscope - CEA"/>
            <person name="William W."/>
        </authorList>
    </citation>
    <scope>NUCLEOTIDE SEQUENCE</scope>
</reference>
<comment type="caution">
    <text evidence="1">The sequence shown here is derived from an EMBL/GenBank/DDBJ whole genome shotgun (WGS) entry which is preliminary data.</text>
</comment>
<evidence type="ECO:0000313" key="1">
    <source>
        <dbReference type="EMBL" id="CAD8215354.1"/>
    </source>
</evidence>
<organism evidence="1 2">
    <name type="scientific">Paramecium octaurelia</name>
    <dbReference type="NCBI Taxonomy" id="43137"/>
    <lineage>
        <taxon>Eukaryota</taxon>
        <taxon>Sar</taxon>
        <taxon>Alveolata</taxon>
        <taxon>Ciliophora</taxon>
        <taxon>Intramacronucleata</taxon>
        <taxon>Oligohymenophorea</taxon>
        <taxon>Peniculida</taxon>
        <taxon>Parameciidae</taxon>
        <taxon>Paramecium</taxon>
    </lineage>
</organism>
<dbReference type="EMBL" id="CAJJDP010000236">
    <property type="protein sequence ID" value="CAD8215354.1"/>
    <property type="molecule type" value="Genomic_DNA"/>
</dbReference>
<gene>
    <name evidence="1" type="ORF">POCTA_138.1.T2320012</name>
</gene>
<evidence type="ECO:0000313" key="2">
    <source>
        <dbReference type="Proteomes" id="UP000683925"/>
    </source>
</evidence>
<proteinExistence type="predicted"/>
<sequence length="51" mass="6048">MKHQKSNLFFSKPINYKPSIKTGSNIGCSYYPKIQFNSSEGYQKRQLYLKR</sequence>
<dbReference type="Proteomes" id="UP000683925">
    <property type="component" value="Unassembled WGS sequence"/>
</dbReference>
<accession>A0A8S1YSS2</accession>
<dbReference type="AlphaFoldDB" id="A0A8S1YSS2"/>
<protein>
    <submittedName>
        <fullName evidence="1">Uncharacterized protein</fullName>
    </submittedName>
</protein>